<keyword evidence="1" id="KW-0863">Zinc-finger</keyword>
<dbReference type="Pfam" id="PF20231">
    <property type="entry name" value="DUF6589"/>
    <property type="match status" value="1"/>
</dbReference>
<feature type="binding site" evidence="1">
    <location>
        <position position="83"/>
    </location>
    <ligand>
        <name>Zn(2+)</name>
        <dbReference type="ChEBI" id="CHEBI:29105"/>
    </ligand>
</feature>
<dbReference type="InterPro" id="IPR046496">
    <property type="entry name" value="DUF6589"/>
</dbReference>
<feature type="compositionally biased region" description="Polar residues" evidence="2">
    <location>
        <begin position="115"/>
        <end position="124"/>
    </location>
</feature>
<feature type="region of interest" description="Disordered" evidence="2">
    <location>
        <begin position="102"/>
        <end position="124"/>
    </location>
</feature>
<keyword evidence="1" id="KW-0862">Zinc</keyword>
<proteinExistence type="predicted"/>
<evidence type="ECO:0000256" key="2">
    <source>
        <dbReference type="SAM" id="MobiDB-lite"/>
    </source>
</evidence>
<dbReference type="InterPro" id="IPR012934">
    <property type="entry name" value="Znf_AD"/>
</dbReference>
<evidence type="ECO:0000256" key="1">
    <source>
        <dbReference type="PROSITE-ProRule" id="PRU01263"/>
    </source>
</evidence>
<feature type="binding site" evidence="1">
    <location>
        <position position="37"/>
    </location>
    <ligand>
        <name>Zn(2+)</name>
        <dbReference type="ChEBI" id="CHEBI:29105"/>
    </ligand>
</feature>
<dbReference type="EMBL" id="JARQWQ010000101">
    <property type="protein sequence ID" value="KAK2551128.1"/>
    <property type="molecule type" value="Genomic_DNA"/>
</dbReference>
<evidence type="ECO:0000259" key="3">
    <source>
        <dbReference type="PROSITE" id="PS51915"/>
    </source>
</evidence>
<reference evidence="4" key="1">
    <citation type="journal article" date="2023" name="G3 (Bethesda)">
        <title>Whole genome assembly and annotation of the endangered Caribbean coral Acropora cervicornis.</title>
        <authorList>
            <person name="Selwyn J.D."/>
            <person name="Vollmer S.V."/>
        </authorList>
    </citation>
    <scope>NUCLEOTIDE SEQUENCE</scope>
    <source>
        <strain evidence="4">K2</strain>
    </source>
</reference>
<name>A0AAD9PY51_ACRCE</name>
<accession>A0AAD9PY51</accession>
<organism evidence="4 5">
    <name type="scientific">Acropora cervicornis</name>
    <name type="common">Staghorn coral</name>
    <dbReference type="NCBI Taxonomy" id="6130"/>
    <lineage>
        <taxon>Eukaryota</taxon>
        <taxon>Metazoa</taxon>
        <taxon>Cnidaria</taxon>
        <taxon>Anthozoa</taxon>
        <taxon>Hexacorallia</taxon>
        <taxon>Scleractinia</taxon>
        <taxon>Astrocoeniina</taxon>
        <taxon>Acroporidae</taxon>
        <taxon>Acropora</taxon>
    </lineage>
</organism>
<dbReference type="GO" id="GO:0008270">
    <property type="term" value="F:zinc ion binding"/>
    <property type="evidence" value="ECO:0007669"/>
    <property type="project" value="UniProtKB-UniRule"/>
</dbReference>
<dbReference type="Proteomes" id="UP001249851">
    <property type="component" value="Unassembled WGS sequence"/>
</dbReference>
<protein>
    <recommendedName>
        <fullName evidence="3">ZAD domain-containing protein</fullName>
    </recommendedName>
</protein>
<evidence type="ECO:0000313" key="4">
    <source>
        <dbReference type="EMBL" id="KAK2551128.1"/>
    </source>
</evidence>
<reference evidence="4" key="2">
    <citation type="journal article" date="2023" name="Science">
        <title>Genomic signatures of disease resistance in endangered staghorn corals.</title>
        <authorList>
            <person name="Vollmer S.V."/>
            <person name="Selwyn J.D."/>
            <person name="Despard B.A."/>
            <person name="Roesel C.L."/>
        </authorList>
    </citation>
    <scope>NUCLEOTIDE SEQUENCE</scope>
    <source>
        <strain evidence="4">K2</strain>
    </source>
</reference>
<keyword evidence="5" id="KW-1185">Reference proteome</keyword>
<sequence>MLSHSFRVQVSFKFPRFHEECAWEVRLSTMNTSGDFCRTCGFEFIDKKRKRNITGEFGIIFEAVFKETLSQDDTLPRAVCDKCRYQIEKTWLLSKQTEELSTENVSTKRKHPMSPLTSSAGDEQTVTRIERKKKGQRLVFDHKCPGQISVTDTSKEIIPAYVNILPSLPMQSAPRPVPLLSYNSQLPSTLPPIMHDVATQTLKSNCLCGPVTKNSTCVKVIAYFKSKTVSRELPKSLNCLGIALCLRQPRSGISSAAFKCKPLRNSLIQRVCLLINKECRKLEKKSLLKKTAVSDLKHFKWNSVLKEWKKEAPTFYRIIKTIAAPPTISRNRMKKHLLKPIIGSAGAILLEGRNPRLSAVQHLVGLSLFLGRARKKAFSRLQKLGITVCKAVTNRKITEVALGYSKKVKSWKENIKKKKQENVTAPSCTIADTQVEEGVENSTVGTQVQDHNADADSVDSSSVVSCDSLISIEDSDSDNSDNPSLISNTPVEPDGCDYGLNGDNLDWLKRPSIYSKDRDSESVHWFNLLAYDNRVADWNLSDEEPIRNIMELPNSSFLPSPEEHAKLKKDFVLLVLRILAKNCKYFRQFGSMIPSHIPHQYSINMSRQSQIVHLGLLEKNENKIPEMLEILQHCNEEYVPTNEDKSKILQKIQVGGDHLTIECAIGAVNAVGDADNPYERLQGLVLKHEDFHCEMNFLQMLFDYLYKSESVGDLGTLYQLKARMNRKDVSEKVNKSYHGCEAFFSTVVDGYVVYAAMEFFGMDSPHSTPSLNTMGPSNIVSQKQKLYDAVEKLVEEYILLKVQPTATLFNDIEQSEIPQRYECRYPECNNQYVHEKRRNNYEVSVHGLHIANHCEGDRSPRDPRNEDGIFNYSHNIVKTGLLFKDFQDAVKEGDGARVEYLWKFMMLLFKVAGKTKYALAAARLHAQLHSLLTPREAHSLRWNRTVSVKGGLGRNIPIDQAMEHSVKNTKDLMYGQDANLSFKIAQTFSRASDDVNSTIKNFDQVNHVRRESSKHKRREDSDIFTVVEIVKEIKAFNEVPGRTHPNIGSIPKDPISVLNFADLNMWLTKQKKSWINLY</sequence>
<feature type="domain" description="ZAD" evidence="3">
    <location>
        <begin position="35"/>
        <end position="107"/>
    </location>
</feature>
<feature type="region of interest" description="Disordered" evidence="2">
    <location>
        <begin position="472"/>
        <end position="493"/>
    </location>
</feature>
<comment type="caution">
    <text evidence="4">The sequence shown here is derived from an EMBL/GenBank/DDBJ whole genome shotgun (WGS) entry which is preliminary data.</text>
</comment>
<gene>
    <name evidence="4" type="ORF">P5673_028055</name>
</gene>
<dbReference type="AlphaFoldDB" id="A0AAD9PY51"/>
<evidence type="ECO:0000313" key="5">
    <source>
        <dbReference type="Proteomes" id="UP001249851"/>
    </source>
</evidence>
<dbReference type="PROSITE" id="PS51915">
    <property type="entry name" value="ZAD"/>
    <property type="match status" value="1"/>
</dbReference>
<keyword evidence="1" id="KW-0479">Metal-binding</keyword>
<feature type="binding site" evidence="1">
    <location>
        <position position="40"/>
    </location>
    <ligand>
        <name>Zn(2+)</name>
        <dbReference type="ChEBI" id="CHEBI:29105"/>
    </ligand>
</feature>
<dbReference type="GO" id="GO:0005634">
    <property type="term" value="C:nucleus"/>
    <property type="evidence" value="ECO:0007669"/>
    <property type="project" value="InterPro"/>
</dbReference>
<feature type="binding site" evidence="1">
    <location>
        <position position="80"/>
    </location>
    <ligand>
        <name>Zn(2+)</name>
        <dbReference type="ChEBI" id="CHEBI:29105"/>
    </ligand>
</feature>